<proteinExistence type="predicted"/>
<name>A0ABX1VI75_9PLAN</name>
<dbReference type="InterPro" id="IPR023393">
    <property type="entry name" value="START-like_dom_sf"/>
</dbReference>
<gene>
    <name evidence="1" type="ORF">LzC2_32560</name>
</gene>
<dbReference type="InterPro" id="IPR019587">
    <property type="entry name" value="Polyketide_cyclase/dehydratase"/>
</dbReference>
<keyword evidence="2" id="KW-1185">Reference proteome</keyword>
<evidence type="ECO:0008006" key="3">
    <source>
        <dbReference type="Google" id="ProtNLM"/>
    </source>
</evidence>
<reference evidence="1 2" key="1">
    <citation type="journal article" date="2020" name="Syst. Appl. Microbiol.">
        <title>Alienimonas chondri sp. nov., a novel planctomycete isolated from the biofilm of the red alga Chondrus crispus.</title>
        <authorList>
            <person name="Vitorino I."/>
            <person name="Albuquerque L."/>
            <person name="Wiegand S."/>
            <person name="Kallscheuer N."/>
            <person name="da Costa M.S."/>
            <person name="Lobo-da-Cunha A."/>
            <person name="Jogler C."/>
            <person name="Lage O.M."/>
        </authorList>
    </citation>
    <scope>NUCLEOTIDE SEQUENCE [LARGE SCALE GENOMIC DNA]</scope>
    <source>
        <strain evidence="1 2">LzC2</strain>
    </source>
</reference>
<accession>A0ABX1VI75</accession>
<dbReference type="EMBL" id="WTPX01000125">
    <property type="protein sequence ID" value="NNJ27156.1"/>
    <property type="molecule type" value="Genomic_DNA"/>
</dbReference>
<organism evidence="1 2">
    <name type="scientific">Alienimonas chondri</name>
    <dbReference type="NCBI Taxonomy" id="2681879"/>
    <lineage>
        <taxon>Bacteria</taxon>
        <taxon>Pseudomonadati</taxon>
        <taxon>Planctomycetota</taxon>
        <taxon>Planctomycetia</taxon>
        <taxon>Planctomycetales</taxon>
        <taxon>Planctomycetaceae</taxon>
        <taxon>Alienimonas</taxon>
    </lineage>
</organism>
<dbReference type="SUPFAM" id="SSF55961">
    <property type="entry name" value="Bet v1-like"/>
    <property type="match status" value="1"/>
</dbReference>
<comment type="caution">
    <text evidence="1">The sequence shown here is derived from an EMBL/GenBank/DDBJ whole genome shotgun (WGS) entry which is preliminary data.</text>
</comment>
<dbReference type="Gene3D" id="3.30.530.20">
    <property type="match status" value="1"/>
</dbReference>
<protein>
    <recommendedName>
        <fullName evidence="3">SRPBCC family protein</fullName>
    </recommendedName>
</protein>
<dbReference type="Pfam" id="PF10604">
    <property type="entry name" value="Polyketide_cyc2"/>
    <property type="match status" value="1"/>
</dbReference>
<evidence type="ECO:0000313" key="2">
    <source>
        <dbReference type="Proteomes" id="UP000609651"/>
    </source>
</evidence>
<dbReference type="Proteomes" id="UP000609651">
    <property type="component" value="Unassembled WGS sequence"/>
</dbReference>
<evidence type="ECO:0000313" key="1">
    <source>
        <dbReference type="EMBL" id="NNJ27156.1"/>
    </source>
</evidence>
<sequence length="156" mass="16757">MALISVDCRAAAPAAETFRVLTDLVNLPEAIPEILSITLLTDGPIGVGTRYTEERKMFGKSTEETFEVTAFEPPIDDGPGLFTVEADSCGMHMVAVHRVTPENDGSRIALEMTAEALPSAWMARIVSPIAGLLTGPSMRKMAKRDLERLAAAAEQV</sequence>